<sequence>MQTNTLLTLIIAGLVLAMIGFAIYYRRTAGTAHANGYDQGYEAALLEESQRIAALNQDIARLQELAAAARMEHGHQLEAIMQDCDERIAIYARRASPFGIADRLILADVNAMLKLAADTFSGLRANDSAVRARDLMGLVQDMDRRLVATLPASETAEQGKAA</sequence>
<keyword evidence="2" id="KW-1133">Transmembrane helix</keyword>
<keyword evidence="1" id="KW-0175">Coiled coil</keyword>
<gene>
    <name evidence="3" type="ORF">SAMN05878282_103439</name>
</gene>
<evidence type="ECO:0000313" key="4">
    <source>
        <dbReference type="Proteomes" id="UP000185841"/>
    </source>
</evidence>
<accession>A0A1N6SAM6</accession>
<proteinExistence type="predicted"/>
<feature type="transmembrane region" description="Helical" evidence="2">
    <location>
        <begin position="6"/>
        <end position="25"/>
    </location>
</feature>
<reference evidence="3 4" key="1">
    <citation type="submission" date="2017-01" db="EMBL/GenBank/DDBJ databases">
        <authorList>
            <person name="Mah S.A."/>
            <person name="Swanson W.J."/>
            <person name="Moy G.W."/>
            <person name="Vacquier V.D."/>
        </authorList>
    </citation>
    <scope>NUCLEOTIDE SEQUENCE [LARGE SCALE GENOMIC DNA]</scope>
    <source>
        <strain evidence="3 4">RU36E</strain>
    </source>
</reference>
<evidence type="ECO:0000256" key="1">
    <source>
        <dbReference type="SAM" id="Coils"/>
    </source>
</evidence>
<keyword evidence="2" id="KW-0812">Transmembrane</keyword>
<dbReference type="Proteomes" id="UP000185841">
    <property type="component" value="Unassembled WGS sequence"/>
</dbReference>
<keyword evidence="2" id="KW-0472">Membrane</keyword>
<evidence type="ECO:0000256" key="2">
    <source>
        <dbReference type="SAM" id="Phobius"/>
    </source>
</evidence>
<dbReference type="AlphaFoldDB" id="A0A1N6SAM6"/>
<protein>
    <submittedName>
        <fullName evidence="3">Uncharacterized protein</fullName>
    </submittedName>
</protein>
<dbReference type="EMBL" id="FTMP01000003">
    <property type="protein sequence ID" value="SIQ38012.1"/>
    <property type="molecule type" value="Genomic_DNA"/>
</dbReference>
<feature type="coiled-coil region" evidence="1">
    <location>
        <begin position="45"/>
        <end position="72"/>
    </location>
</feature>
<evidence type="ECO:0000313" key="3">
    <source>
        <dbReference type="EMBL" id="SIQ38012.1"/>
    </source>
</evidence>
<dbReference type="RefSeq" id="WP_076426384.1">
    <property type="nucleotide sequence ID" value="NZ_FTMP01000003.1"/>
</dbReference>
<organism evidence="3 4">
    <name type="scientific">Aquipseudomonas alcaligenes</name>
    <name type="common">Pseudomonas alcaligenes</name>
    <dbReference type="NCBI Taxonomy" id="43263"/>
    <lineage>
        <taxon>Bacteria</taxon>
        <taxon>Pseudomonadati</taxon>
        <taxon>Pseudomonadota</taxon>
        <taxon>Gammaproteobacteria</taxon>
        <taxon>Pseudomonadales</taxon>
        <taxon>Pseudomonadaceae</taxon>
        <taxon>Aquipseudomonas</taxon>
    </lineage>
</organism>
<name>A0A1N6SAM6_AQUAC</name>